<feature type="domain" description="Tyrosine specific protein phosphatases" evidence="1">
    <location>
        <begin position="122"/>
        <end position="194"/>
    </location>
</feature>
<comment type="caution">
    <text evidence="2">The sequence shown here is derived from an EMBL/GenBank/DDBJ whole genome shotgun (WGS) entry which is preliminary data.</text>
</comment>
<accession>A0A849KVP5</accession>
<dbReference type="AlphaFoldDB" id="A0A849KVP5"/>
<dbReference type="Proteomes" id="UP000572377">
    <property type="component" value="Unassembled WGS sequence"/>
</dbReference>
<evidence type="ECO:0000313" key="3">
    <source>
        <dbReference type="Proteomes" id="UP000572377"/>
    </source>
</evidence>
<evidence type="ECO:0000313" key="2">
    <source>
        <dbReference type="EMBL" id="NNU79175.1"/>
    </source>
</evidence>
<dbReference type="Pfam" id="PF22741">
    <property type="entry name" value="PTP-NADK"/>
    <property type="match status" value="1"/>
</dbReference>
<gene>
    <name evidence="2" type="ORF">HMH01_01875</name>
</gene>
<keyword evidence="3" id="KW-1185">Reference proteome</keyword>
<organism evidence="2 3">
    <name type="scientific">Halovulum dunhuangense</name>
    <dbReference type="NCBI Taxonomy" id="1505036"/>
    <lineage>
        <taxon>Bacteria</taxon>
        <taxon>Pseudomonadati</taxon>
        <taxon>Pseudomonadota</taxon>
        <taxon>Alphaproteobacteria</taxon>
        <taxon>Rhodobacterales</taxon>
        <taxon>Paracoccaceae</taxon>
        <taxon>Halovulum</taxon>
    </lineage>
</organism>
<name>A0A849KVP5_9RHOB</name>
<dbReference type="InterPro" id="IPR055214">
    <property type="entry name" value="PTP-NADK"/>
</dbReference>
<protein>
    <submittedName>
        <fullName evidence="2">Protein tyrosine phosphatase</fullName>
    </submittedName>
</protein>
<dbReference type="PROSITE" id="PS50056">
    <property type="entry name" value="TYR_PHOSPHATASE_2"/>
    <property type="match status" value="1"/>
</dbReference>
<dbReference type="SUPFAM" id="SSF52799">
    <property type="entry name" value="(Phosphotyrosine protein) phosphatases II"/>
    <property type="match status" value="1"/>
</dbReference>
<dbReference type="InterPro" id="IPR000387">
    <property type="entry name" value="Tyr_Pase_dom"/>
</dbReference>
<reference evidence="2 3" key="1">
    <citation type="submission" date="2020-05" db="EMBL/GenBank/DDBJ databases">
        <title>Gimesia benthica sp. nov., a novel planctomycete isolated from a deep-sea water sample of the Northwest Indian Ocean.</title>
        <authorList>
            <person name="Wang J."/>
            <person name="Ruan C."/>
            <person name="Song L."/>
            <person name="Zhu Y."/>
            <person name="Li A."/>
            <person name="Zheng X."/>
            <person name="Wang L."/>
            <person name="Lu Z."/>
            <person name="Huang Y."/>
            <person name="Du W."/>
            <person name="Zhou Y."/>
            <person name="Huang L."/>
            <person name="Dai X."/>
        </authorList>
    </citation>
    <scope>NUCLEOTIDE SEQUENCE [LARGE SCALE GENOMIC DNA]</scope>
    <source>
        <strain evidence="2 3">YYQ-30</strain>
    </source>
</reference>
<sequence length="239" mass="27105">MVEIAGTTPRRSLKTAWRQGWCDRLDDPSARWHAWIDMMFVDHGVLRAINPNRREIAQGVTCGSQPGPLTVRRMARRGLKTIVNLRGESKGGPYFYEREACTAEGVGLINFPMSSRKLPDPQTLLDFIDMLKSLQRPVMIHCKSGADRAGFAAGIWMLAIEGATPEAAARQLSPRYLHFRRSRAGVLDAFFECYRAANAARQIGFVEWIRTEYAPDRIEAAFKECRHSERIATRILLRE</sequence>
<evidence type="ECO:0000259" key="1">
    <source>
        <dbReference type="PROSITE" id="PS50056"/>
    </source>
</evidence>
<proteinExistence type="predicted"/>
<dbReference type="InterPro" id="IPR029021">
    <property type="entry name" value="Prot-tyrosine_phosphatase-like"/>
</dbReference>
<dbReference type="EMBL" id="JABFBC010000001">
    <property type="protein sequence ID" value="NNU79175.1"/>
    <property type="molecule type" value="Genomic_DNA"/>
</dbReference>
<dbReference type="Gene3D" id="3.90.190.10">
    <property type="entry name" value="Protein tyrosine phosphatase superfamily"/>
    <property type="match status" value="1"/>
</dbReference>
<dbReference type="RefSeq" id="WP_171321924.1">
    <property type="nucleotide sequence ID" value="NZ_JABFBC010000001.1"/>
</dbReference>